<evidence type="ECO:0000256" key="7">
    <source>
        <dbReference type="ARBA" id="ARBA00023118"/>
    </source>
</evidence>
<evidence type="ECO:0000256" key="5">
    <source>
        <dbReference type="ARBA" id="ARBA00022842"/>
    </source>
</evidence>
<evidence type="ECO:0000256" key="1">
    <source>
        <dbReference type="ARBA" id="ARBA00012493"/>
    </source>
</evidence>
<keyword evidence="3" id="KW-0548">Nucleotidyltransferase</keyword>
<evidence type="ECO:0000256" key="2">
    <source>
        <dbReference type="ARBA" id="ARBA00022679"/>
    </source>
</evidence>
<dbReference type="PANTHER" id="PTHR34047">
    <property type="entry name" value="NUCLEAR INTRON MATURASE 1, MITOCHONDRIAL-RELATED"/>
    <property type="match status" value="1"/>
</dbReference>
<keyword evidence="6 11" id="KW-0695">RNA-directed DNA polymerase</keyword>
<dbReference type="CDD" id="cd03487">
    <property type="entry name" value="RT_Bac_retron_II"/>
    <property type="match status" value="1"/>
</dbReference>
<dbReference type="Proteomes" id="UP000653056">
    <property type="component" value="Unassembled WGS sequence"/>
</dbReference>
<comment type="caution">
    <text evidence="11">The sequence shown here is derived from an EMBL/GenBank/DDBJ whole genome shotgun (WGS) entry which is preliminary data.</text>
</comment>
<accession>A0ABQ2YZC4</accession>
<protein>
    <recommendedName>
        <fullName evidence="1">RNA-directed DNA polymerase</fullName>
        <ecNumber evidence="1">2.7.7.49</ecNumber>
    </recommendedName>
</protein>
<dbReference type="EC" id="2.7.7.49" evidence="1"/>
<keyword evidence="5" id="KW-0460">Magnesium</keyword>
<sequence>MDESRFRQLLKDELSISFSESARLIARAPHAYKVYRIKKVGGGYREISQPAKETKFVMHWLVGRFFEKLPVHECATAYSSGSSIKKNAIIHAEKSYIAKFDFKDFFPSITKFDVEKHLGCFNREELDGKSLSEIARLCTVAKGGSDNLCLSIGSPASPVLSNSIMYAFDRRIYEWCCDNSVVYSRYADDLTFSTNVKGLSFELPELVRTVLDGIEYPSISLNNEKTVFASKKGHRRVTGLVLSNPGKVSLGRKRKREISALIHKFSVGALSKEDLLRLQGLLGFVKDVEPLFVEKMISKYGYRVIVKILSFRKD</sequence>
<evidence type="ECO:0000256" key="3">
    <source>
        <dbReference type="ARBA" id="ARBA00022695"/>
    </source>
</evidence>
<feature type="domain" description="Reverse transcriptase" evidence="10">
    <location>
        <begin position="18"/>
        <end position="242"/>
    </location>
</feature>
<dbReference type="InterPro" id="IPR000123">
    <property type="entry name" value="Reverse_transcriptase_msDNA"/>
</dbReference>
<evidence type="ECO:0000256" key="8">
    <source>
        <dbReference type="ARBA" id="ARBA00034120"/>
    </source>
</evidence>
<keyword evidence="12" id="KW-1185">Reference proteome</keyword>
<proteinExistence type="inferred from homology"/>
<evidence type="ECO:0000313" key="12">
    <source>
        <dbReference type="Proteomes" id="UP000653056"/>
    </source>
</evidence>
<dbReference type="PRINTS" id="PR00866">
    <property type="entry name" value="RNADNAPOLMS"/>
</dbReference>
<dbReference type="GO" id="GO:0003964">
    <property type="term" value="F:RNA-directed DNA polymerase activity"/>
    <property type="evidence" value="ECO:0007669"/>
    <property type="project" value="UniProtKB-KW"/>
</dbReference>
<dbReference type="RefSeq" id="WP_189470273.1">
    <property type="nucleotide sequence ID" value="NZ_BMXS01000014.1"/>
</dbReference>
<name>A0ABQ2YZC4_9GAMM</name>
<evidence type="ECO:0000313" key="11">
    <source>
        <dbReference type="EMBL" id="GGX98855.1"/>
    </source>
</evidence>
<comment type="similarity">
    <text evidence="8">Belongs to the bacterial reverse transcriptase family.</text>
</comment>
<dbReference type="SUPFAM" id="SSF56672">
    <property type="entry name" value="DNA/RNA polymerases"/>
    <property type="match status" value="1"/>
</dbReference>
<keyword evidence="4" id="KW-0479">Metal-binding</keyword>
<dbReference type="InterPro" id="IPR051083">
    <property type="entry name" value="GrpII_Intron_Splice-Mob/Def"/>
</dbReference>
<dbReference type="PROSITE" id="PS50878">
    <property type="entry name" value="RT_POL"/>
    <property type="match status" value="1"/>
</dbReference>
<dbReference type="InterPro" id="IPR000477">
    <property type="entry name" value="RT_dom"/>
</dbReference>
<comment type="catalytic activity">
    <reaction evidence="9">
        <text>DNA(n) + a 2'-deoxyribonucleoside 5'-triphosphate = DNA(n+1) + diphosphate</text>
        <dbReference type="Rhea" id="RHEA:22508"/>
        <dbReference type="Rhea" id="RHEA-COMP:17339"/>
        <dbReference type="Rhea" id="RHEA-COMP:17340"/>
        <dbReference type="ChEBI" id="CHEBI:33019"/>
        <dbReference type="ChEBI" id="CHEBI:61560"/>
        <dbReference type="ChEBI" id="CHEBI:173112"/>
        <dbReference type="EC" id="2.7.7.49"/>
    </reaction>
</comment>
<dbReference type="InterPro" id="IPR043502">
    <property type="entry name" value="DNA/RNA_pol_sf"/>
</dbReference>
<dbReference type="EMBL" id="BMXS01000014">
    <property type="protein sequence ID" value="GGX98855.1"/>
    <property type="molecule type" value="Genomic_DNA"/>
</dbReference>
<evidence type="ECO:0000259" key="10">
    <source>
        <dbReference type="PROSITE" id="PS50878"/>
    </source>
</evidence>
<evidence type="ECO:0000256" key="9">
    <source>
        <dbReference type="ARBA" id="ARBA00048173"/>
    </source>
</evidence>
<dbReference type="NCBIfam" id="NF038233">
    <property type="entry name" value="retron_St85_RT"/>
    <property type="match status" value="1"/>
</dbReference>
<organism evidence="11 12">
    <name type="scientific">Litchfieldella qijiaojingensis</name>
    <dbReference type="NCBI Taxonomy" id="980347"/>
    <lineage>
        <taxon>Bacteria</taxon>
        <taxon>Pseudomonadati</taxon>
        <taxon>Pseudomonadota</taxon>
        <taxon>Gammaproteobacteria</taxon>
        <taxon>Oceanospirillales</taxon>
        <taxon>Halomonadaceae</taxon>
        <taxon>Litchfieldella</taxon>
    </lineage>
</organism>
<reference evidence="12" key="1">
    <citation type="journal article" date="2019" name="Int. J. Syst. Evol. Microbiol.">
        <title>The Global Catalogue of Microorganisms (GCM) 10K type strain sequencing project: providing services to taxonomists for standard genome sequencing and annotation.</title>
        <authorList>
            <consortium name="The Broad Institute Genomics Platform"/>
            <consortium name="The Broad Institute Genome Sequencing Center for Infectious Disease"/>
            <person name="Wu L."/>
            <person name="Ma J."/>
        </authorList>
    </citation>
    <scope>NUCLEOTIDE SEQUENCE [LARGE SCALE GENOMIC DNA]</scope>
    <source>
        <strain evidence="12">KCTC 22228</strain>
    </source>
</reference>
<dbReference type="PANTHER" id="PTHR34047:SF7">
    <property type="entry name" value="RNA-DIRECTED DNA POLYMERASE"/>
    <property type="match status" value="1"/>
</dbReference>
<gene>
    <name evidence="11" type="ORF">GCM10007160_28250</name>
</gene>
<keyword evidence="7" id="KW-0051">Antiviral defense</keyword>
<evidence type="ECO:0000256" key="6">
    <source>
        <dbReference type="ARBA" id="ARBA00022918"/>
    </source>
</evidence>
<keyword evidence="2" id="KW-0808">Transferase</keyword>
<dbReference type="Pfam" id="PF00078">
    <property type="entry name" value="RVT_1"/>
    <property type="match status" value="1"/>
</dbReference>
<evidence type="ECO:0000256" key="4">
    <source>
        <dbReference type="ARBA" id="ARBA00022723"/>
    </source>
</evidence>